<dbReference type="SUPFAM" id="SSF50630">
    <property type="entry name" value="Acid proteases"/>
    <property type="match status" value="1"/>
</dbReference>
<evidence type="ECO:0000256" key="7">
    <source>
        <dbReference type="SAM" id="SignalP"/>
    </source>
</evidence>
<dbReference type="Pfam" id="PF00026">
    <property type="entry name" value="Asp"/>
    <property type="match status" value="1"/>
</dbReference>
<keyword evidence="5" id="KW-0378">Hydrolase</keyword>
<dbReference type="GO" id="GO:0004190">
    <property type="term" value="F:aspartic-type endopeptidase activity"/>
    <property type="evidence" value="ECO:0007669"/>
    <property type="project" value="UniProtKB-KW"/>
</dbReference>
<accession>A0A9P3LFY5</accession>
<keyword evidence="2 5" id="KW-0064">Aspartyl protease</keyword>
<evidence type="ECO:0000256" key="4">
    <source>
        <dbReference type="PIRSR" id="PIRSR601461-2"/>
    </source>
</evidence>
<dbReference type="PANTHER" id="PTHR47966:SF1">
    <property type="entry name" value="ASPARTYL PROTEINASE"/>
    <property type="match status" value="1"/>
</dbReference>
<keyword evidence="4" id="KW-1015">Disulfide bond</keyword>
<feature type="chain" id="PRO_5040366515" evidence="7">
    <location>
        <begin position="19"/>
        <end position="427"/>
    </location>
</feature>
<feature type="region of interest" description="Disordered" evidence="6">
    <location>
        <begin position="71"/>
        <end position="102"/>
    </location>
</feature>
<dbReference type="PROSITE" id="PS51767">
    <property type="entry name" value="PEPTIDASE_A1"/>
    <property type="match status" value="1"/>
</dbReference>
<evidence type="ECO:0000256" key="1">
    <source>
        <dbReference type="ARBA" id="ARBA00007447"/>
    </source>
</evidence>
<evidence type="ECO:0000256" key="3">
    <source>
        <dbReference type="PIRSR" id="PIRSR601461-1"/>
    </source>
</evidence>
<dbReference type="InterPro" id="IPR021109">
    <property type="entry name" value="Peptidase_aspartic_dom_sf"/>
</dbReference>
<evidence type="ECO:0000313" key="10">
    <source>
        <dbReference type="Proteomes" id="UP000703269"/>
    </source>
</evidence>
<dbReference type="InterPro" id="IPR001969">
    <property type="entry name" value="Aspartic_peptidase_AS"/>
</dbReference>
<name>A0A9P3LFY5_9APHY</name>
<dbReference type="PROSITE" id="PS00141">
    <property type="entry name" value="ASP_PROTEASE"/>
    <property type="match status" value="1"/>
</dbReference>
<keyword evidence="7" id="KW-0732">Signal</keyword>
<keyword evidence="10" id="KW-1185">Reference proteome</keyword>
<feature type="domain" description="Peptidase A1" evidence="8">
    <location>
        <begin position="114"/>
        <end position="424"/>
    </location>
</feature>
<feature type="active site" evidence="3">
    <location>
        <position position="132"/>
    </location>
</feature>
<dbReference type="EMBL" id="BPQB01000027">
    <property type="protein sequence ID" value="GJE92517.1"/>
    <property type="molecule type" value="Genomic_DNA"/>
</dbReference>
<evidence type="ECO:0000256" key="2">
    <source>
        <dbReference type="ARBA" id="ARBA00022750"/>
    </source>
</evidence>
<comment type="caution">
    <text evidence="9">The sequence shown here is derived from an EMBL/GenBank/DDBJ whole genome shotgun (WGS) entry which is preliminary data.</text>
</comment>
<dbReference type="FunFam" id="2.40.70.10:FF:000008">
    <property type="entry name" value="Cathepsin D"/>
    <property type="match status" value="1"/>
</dbReference>
<feature type="disulfide bond" evidence="4">
    <location>
        <begin position="145"/>
        <end position="149"/>
    </location>
</feature>
<dbReference type="OrthoDB" id="15189at2759"/>
<dbReference type="CDD" id="cd05471">
    <property type="entry name" value="pepsin_like"/>
    <property type="match status" value="1"/>
</dbReference>
<gene>
    <name evidence="9" type="ORF">PsYK624_086710</name>
</gene>
<dbReference type="InterPro" id="IPR033121">
    <property type="entry name" value="PEPTIDASE_A1"/>
</dbReference>
<dbReference type="InterPro" id="IPR034164">
    <property type="entry name" value="Pepsin-like_dom"/>
</dbReference>
<evidence type="ECO:0000259" key="8">
    <source>
        <dbReference type="PROSITE" id="PS51767"/>
    </source>
</evidence>
<proteinExistence type="inferred from homology"/>
<evidence type="ECO:0000313" key="9">
    <source>
        <dbReference type="EMBL" id="GJE92517.1"/>
    </source>
</evidence>
<feature type="signal peptide" evidence="7">
    <location>
        <begin position="1"/>
        <end position="18"/>
    </location>
</feature>
<protein>
    <submittedName>
        <fullName evidence="9">Acid protease</fullName>
    </submittedName>
</protein>
<reference evidence="9 10" key="1">
    <citation type="submission" date="2021-08" db="EMBL/GenBank/DDBJ databases">
        <title>Draft Genome Sequence of Phanerochaete sordida strain YK-624.</title>
        <authorList>
            <person name="Mori T."/>
            <person name="Dohra H."/>
            <person name="Suzuki T."/>
            <person name="Kawagishi H."/>
            <person name="Hirai H."/>
        </authorList>
    </citation>
    <scope>NUCLEOTIDE SEQUENCE [LARGE SCALE GENOMIC DNA]</scope>
    <source>
        <strain evidence="9 10">YK-624</strain>
    </source>
</reference>
<dbReference type="GO" id="GO:0006508">
    <property type="term" value="P:proteolysis"/>
    <property type="evidence" value="ECO:0007669"/>
    <property type="project" value="UniProtKB-KW"/>
</dbReference>
<evidence type="ECO:0000256" key="5">
    <source>
        <dbReference type="RuleBase" id="RU000454"/>
    </source>
</evidence>
<dbReference type="AlphaFoldDB" id="A0A9P3LFY5"/>
<dbReference type="PANTHER" id="PTHR47966">
    <property type="entry name" value="BETA-SITE APP-CLEAVING ENZYME, ISOFORM A-RELATED"/>
    <property type="match status" value="1"/>
</dbReference>
<sequence>MQIKAAFALLALVPLLVAASPAPKPLAKIPMRRRAFQDENGVIDKDALLMHVSEVQSKIAAGFAAFKANTGKTHPNDIGSGPAPTKRSPTERSPVKRASAGRIGLTDDDDEVLWQGAVSVGTPLRSFTVDFDTGSSDFFLPGPNCVANCQGHREFNTAASSTAVDQKETFSITFADGSAVQGEVFTDTVQLAGLTAKAQSVVAATRYSSGFAESEFPPDGLLGLAFQSLSSVDRTPTFISLINQSQTASSIFGITLLDGGGELVVGGRDTNAFEGSLVFTPVSITNPPAFWEIEVNSVSVNRRTVVSGPQDAIVDSGTTLLIVDTASANAIYENVQGAEDASSVLGPGFFVFPCNTNPAVSFSIGSSTITLSADTFNFGLLEEGSNACVGGVMAADEGFWVLGDVFMRNVYTEFDVGNLRVGFAPAA</sequence>
<feature type="active site" evidence="3">
    <location>
        <position position="315"/>
    </location>
</feature>
<evidence type="ECO:0000256" key="6">
    <source>
        <dbReference type="SAM" id="MobiDB-lite"/>
    </source>
</evidence>
<organism evidence="9 10">
    <name type="scientific">Phanerochaete sordida</name>
    <dbReference type="NCBI Taxonomy" id="48140"/>
    <lineage>
        <taxon>Eukaryota</taxon>
        <taxon>Fungi</taxon>
        <taxon>Dikarya</taxon>
        <taxon>Basidiomycota</taxon>
        <taxon>Agaricomycotina</taxon>
        <taxon>Agaricomycetes</taxon>
        <taxon>Polyporales</taxon>
        <taxon>Phanerochaetaceae</taxon>
        <taxon>Phanerochaete</taxon>
    </lineage>
</organism>
<dbReference type="Proteomes" id="UP000703269">
    <property type="component" value="Unassembled WGS sequence"/>
</dbReference>
<keyword evidence="5 9" id="KW-0645">Protease</keyword>
<comment type="similarity">
    <text evidence="1 5">Belongs to the peptidase A1 family.</text>
</comment>
<dbReference type="InterPro" id="IPR001461">
    <property type="entry name" value="Aspartic_peptidase_A1"/>
</dbReference>
<dbReference type="Gene3D" id="2.40.70.10">
    <property type="entry name" value="Acid Proteases"/>
    <property type="match status" value="2"/>
</dbReference>
<dbReference type="PRINTS" id="PR00792">
    <property type="entry name" value="PEPSIN"/>
</dbReference>